<keyword evidence="2 7" id="KW-0812">Transmembrane</keyword>
<dbReference type="GeneID" id="78316752"/>
<dbReference type="Gene3D" id="3.30.720.210">
    <property type="match status" value="1"/>
</dbReference>
<dbReference type="GO" id="GO:0004222">
    <property type="term" value="F:metalloendopeptidase activity"/>
    <property type="evidence" value="ECO:0007669"/>
    <property type="project" value="InterPro"/>
</dbReference>
<gene>
    <name evidence="9" type="ORF">SAMN02745149_01456</name>
</gene>
<dbReference type="PROSITE" id="PS00674">
    <property type="entry name" value="AAA"/>
    <property type="match status" value="1"/>
</dbReference>
<feature type="transmembrane region" description="Helical" evidence="7">
    <location>
        <begin position="108"/>
        <end position="129"/>
    </location>
</feature>
<dbReference type="InterPro" id="IPR011546">
    <property type="entry name" value="Pept_M41_FtsH_extracell"/>
</dbReference>
<keyword evidence="5 7" id="KW-0472">Membrane</keyword>
<dbReference type="STRING" id="261392.SAMN02745149_01456"/>
<dbReference type="GO" id="GO:0006508">
    <property type="term" value="P:proteolysis"/>
    <property type="evidence" value="ECO:0007669"/>
    <property type="project" value="UniProtKB-KW"/>
</dbReference>
<dbReference type="AlphaFoldDB" id="A0A1T4L524"/>
<evidence type="ECO:0000256" key="2">
    <source>
        <dbReference type="ARBA" id="ARBA00022692"/>
    </source>
</evidence>
<evidence type="ECO:0000259" key="8">
    <source>
        <dbReference type="SMART" id="SM00382"/>
    </source>
</evidence>
<proteinExistence type="inferred from homology"/>
<feature type="transmembrane region" description="Helical" evidence="7">
    <location>
        <begin position="7"/>
        <end position="25"/>
    </location>
</feature>
<keyword evidence="9" id="KW-0132">Cell division</keyword>
<dbReference type="Gene3D" id="3.40.50.300">
    <property type="entry name" value="P-loop containing nucleotide triphosphate hydrolases"/>
    <property type="match status" value="1"/>
</dbReference>
<dbReference type="Pfam" id="PF00004">
    <property type="entry name" value="AAA"/>
    <property type="match status" value="1"/>
</dbReference>
<dbReference type="GO" id="GO:0016020">
    <property type="term" value="C:membrane"/>
    <property type="evidence" value="ECO:0007669"/>
    <property type="project" value="InterPro"/>
</dbReference>
<sequence length="389" mass="43068">MQKQKRIILIFALAAAAVTSGFFYYSSPKTKAVPYRTFYSEVAEGKIETAEISEDKIVFTFKNSGTDDETGITEKERFSTENPHSASLKEYLLLNGVSVSEEKDAGEIIALIFDSIFYIIFFAAIIIVFRKFISPNTFRTVHKTGVTFDDVIGMDSLKKDMKQIIEVMKHPAEYRAKGIRMPKGILLEGAPGNGKTLFARALAGEADVSFIPAKATDFESMFMAIGPAKVKLLFRKARKCAPCIVFIDEFDGIGTRRNYSGSAIETENTRIVTALLNELDGFTQNSGILVLAATNSRSALDEALIRPGRFDAKYTVPFPDITTREKLIERYSAGKNASSDCTAEFLARSFNGFSCAQIESVINRAALIARQNERNAYSLSDIQAALREM</sequence>
<evidence type="ECO:0000313" key="10">
    <source>
        <dbReference type="Proteomes" id="UP000190423"/>
    </source>
</evidence>
<keyword evidence="4 7" id="KW-1133">Transmembrane helix</keyword>
<dbReference type="GO" id="GO:0004176">
    <property type="term" value="F:ATP-dependent peptidase activity"/>
    <property type="evidence" value="ECO:0007669"/>
    <property type="project" value="InterPro"/>
</dbReference>
<dbReference type="PANTHER" id="PTHR23076">
    <property type="entry name" value="METALLOPROTEASE M41 FTSH"/>
    <property type="match status" value="1"/>
</dbReference>
<organism evidence="9 10">
    <name type="scientific">Treponema porcinum</name>
    <dbReference type="NCBI Taxonomy" id="261392"/>
    <lineage>
        <taxon>Bacteria</taxon>
        <taxon>Pseudomonadati</taxon>
        <taxon>Spirochaetota</taxon>
        <taxon>Spirochaetia</taxon>
        <taxon>Spirochaetales</taxon>
        <taxon>Treponemataceae</taxon>
        <taxon>Treponema</taxon>
    </lineage>
</organism>
<dbReference type="SMART" id="SM00382">
    <property type="entry name" value="AAA"/>
    <property type="match status" value="1"/>
</dbReference>
<dbReference type="Gene3D" id="1.10.8.60">
    <property type="match status" value="1"/>
</dbReference>
<name>A0A1T4L524_TREPO</name>
<dbReference type="RefSeq" id="WP_078933366.1">
    <property type="nucleotide sequence ID" value="NZ_FUWG01000010.1"/>
</dbReference>
<dbReference type="Proteomes" id="UP000190423">
    <property type="component" value="Unassembled WGS sequence"/>
</dbReference>
<evidence type="ECO:0000256" key="1">
    <source>
        <dbReference type="ARBA" id="ARBA00022670"/>
    </source>
</evidence>
<keyword evidence="9" id="KW-0131">Cell cycle</keyword>
<accession>A0A1T4L524</accession>
<dbReference type="InterPro" id="IPR027417">
    <property type="entry name" value="P-loop_NTPase"/>
</dbReference>
<dbReference type="InterPro" id="IPR003960">
    <property type="entry name" value="ATPase_AAA_CS"/>
</dbReference>
<keyword evidence="6" id="KW-0067">ATP-binding</keyword>
<dbReference type="FunFam" id="3.40.50.300:FF:002568">
    <property type="entry name" value="Cell division protein (FtsH)"/>
    <property type="match status" value="1"/>
</dbReference>
<feature type="domain" description="AAA+ ATPase" evidence="8">
    <location>
        <begin position="181"/>
        <end position="320"/>
    </location>
</feature>
<keyword evidence="1 9" id="KW-0645">Protease</keyword>
<dbReference type="SUPFAM" id="SSF52540">
    <property type="entry name" value="P-loop containing nucleoside triphosphate hydrolases"/>
    <property type="match status" value="1"/>
</dbReference>
<dbReference type="EMBL" id="FUWG01000010">
    <property type="protein sequence ID" value="SJZ49835.1"/>
    <property type="molecule type" value="Genomic_DNA"/>
</dbReference>
<dbReference type="GO" id="GO:0051301">
    <property type="term" value="P:cell division"/>
    <property type="evidence" value="ECO:0007669"/>
    <property type="project" value="UniProtKB-KW"/>
</dbReference>
<dbReference type="GO" id="GO:0008270">
    <property type="term" value="F:zinc ion binding"/>
    <property type="evidence" value="ECO:0007669"/>
    <property type="project" value="InterPro"/>
</dbReference>
<keyword evidence="10" id="KW-1185">Reference proteome</keyword>
<comment type="similarity">
    <text evidence="6">Belongs to the AAA ATPase family.</text>
</comment>
<dbReference type="GO" id="GO:0045037">
    <property type="term" value="P:protein import into chloroplast stroma"/>
    <property type="evidence" value="ECO:0007669"/>
    <property type="project" value="TreeGrafter"/>
</dbReference>
<dbReference type="GO" id="GO:0005524">
    <property type="term" value="F:ATP binding"/>
    <property type="evidence" value="ECO:0007669"/>
    <property type="project" value="UniProtKB-KW"/>
</dbReference>
<dbReference type="InterPro" id="IPR003959">
    <property type="entry name" value="ATPase_AAA_core"/>
</dbReference>
<evidence type="ECO:0000256" key="4">
    <source>
        <dbReference type="ARBA" id="ARBA00022989"/>
    </source>
</evidence>
<evidence type="ECO:0000313" key="9">
    <source>
        <dbReference type="EMBL" id="SJZ49835.1"/>
    </source>
</evidence>
<reference evidence="9 10" key="1">
    <citation type="submission" date="2017-02" db="EMBL/GenBank/DDBJ databases">
        <authorList>
            <person name="Peterson S.W."/>
        </authorList>
    </citation>
    <scope>NUCLEOTIDE SEQUENCE [LARGE SCALE GENOMIC DNA]</scope>
    <source>
        <strain evidence="9 10">ATCC BAA-908</strain>
    </source>
</reference>
<dbReference type="GO" id="GO:0016887">
    <property type="term" value="F:ATP hydrolysis activity"/>
    <property type="evidence" value="ECO:0007669"/>
    <property type="project" value="InterPro"/>
</dbReference>
<protein>
    <submittedName>
        <fullName evidence="9">Cell division protease FtsH</fullName>
    </submittedName>
</protein>
<dbReference type="OrthoDB" id="9809379at2"/>
<keyword evidence="3" id="KW-0378">Hydrolase</keyword>
<evidence type="ECO:0000256" key="6">
    <source>
        <dbReference type="RuleBase" id="RU003651"/>
    </source>
</evidence>
<keyword evidence="6" id="KW-0547">Nucleotide-binding</keyword>
<dbReference type="Pfam" id="PF06480">
    <property type="entry name" value="FtsH_ext"/>
    <property type="match status" value="1"/>
</dbReference>
<evidence type="ECO:0000256" key="5">
    <source>
        <dbReference type="ARBA" id="ARBA00023136"/>
    </source>
</evidence>
<dbReference type="PANTHER" id="PTHR23076:SF37">
    <property type="entry name" value="ATP-DEPENDENT ZINC METALLOPROTEASE FTSH 4, MITOCHONDRIAL"/>
    <property type="match status" value="1"/>
</dbReference>
<evidence type="ECO:0000256" key="3">
    <source>
        <dbReference type="ARBA" id="ARBA00022801"/>
    </source>
</evidence>
<dbReference type="InterPro" id="IPR003593">
    <property type="entry name" value="AAA+_ATPase"/>
</dbReference>
<evidence type="ECO:0000256" key="7">
    <source>
        <dbReference type="SAM" id="Phobius"/>
    </source>
</evidence>